<sequence length="154" mass="16788">MVDANIALLGLSICVGFIMNAIGVFTPNWVVDIYSDHIGIVPYYTYEAGFFAVASWFMFISFAFYLVILIIYLPACLQVNRNGYSVHLRTSFSIISLLSFLITIFIIVGVIMIGTNISGTGISFGYSAWLCIASAVISAFSVGSSGFIAMKLCR</sequence>
<keyword evidence="1" id="KW-1133">Transmembrane helix</keyword>
<evidence type="ECO:0000313" key="3">
    <source>
        <dbReference type="WBParaSite" id="Csp11.Scaffold571.g4295.t1"/>
    </source>
</evidence>
<keyword evidence="1" id="KW-0472">Membrane</keyword>
<keyword evidence="1" id="KW-0812">Transmembrane</keyword>
<name>A0A1I7TBF1_9PELO</name>
<reference evidence="3" key="1">
    <citation type="submission" date="2016-11" db="UniProtKB">
        <authorList>
            <consortium name="WormBaseParasite"/>
        </authorList>
    </citation>
    <scope>IDENTIFICATION</scope>
</reference>
<dbReference type="Pfam" id="PF06653">
    <property type="entry name" value="Claudin_3"/>
    <property type="match status" value="1"/>
</dbReference>
<accession>A0A1I7TBF1</accession>
<keyword evidence="2" id="KW-1185">Reference proteome</keyword>
<dbReference type="AlphaFoldDB" id="A0A1I7TBF1"/>
<dbReference type="WBParaSite" id="Csp11.Scaffold571.g4295.t1">
    <property type="protein sequence ID" value="Csp11.Scaffold571.g4295.t1"/>
    <property type="gene ID" value="Csp11.Scaffold571.g4295"/>
</dbReference>
<dbReference type="PANTHER" id="PTHR34151">
    <property type="entry name" value="PROTEIN CBG24195"/>
    <property type="match status" value="1"/>
</dbReference>
<protein>
    <submittedName>
        <fullName evidence="3">MARVEL domain-containing protein</fullName>
    </submittedName>
</protein>
<evidence type="ECO:0000256" key="1">
    <source>
        <dbReference type="SAM" id="Phobius"/>
    </source>
</evidence>
<proteinExistence type="predicted"/>
<feature type="transmembrane region" description="Helical" evidence="1">
    <location>
        <begin position="7"/>
        <end position="30"/>
    </location>
</feature>
<dbReference type="STRING" id="1561998.A0A1I7TBF1"/>
<feature type="transmembrane region" description="Helical" evidence="1">
    <location>
        <begin position="94"/>
        <end position="114"/>
    </location>
</feature>
<organism evidence="2 3">
    <name type="scientific">Caenorhabditis tropicalis</name>
    <dbReference type="NCBI Taxonomy" id="1561998"/>
    <lineage>
        <taxon>Eukaryota</taxon>
        <taxon>Metazoa</taxon>
        <taxon>Ecdysozoa</taxon>
        <taxon>Nematoda</taxon>
        <taxon>Chromadorea</taxon>
        <taxon>Rhabditida</taxon>
        <taxon>Rhabditina</taxon>
        <taxon>Rhabditomorpha</taxon>
        <taxon>Rhabditoidea</taxon>
        <taxon>Rhabditidae</taxon>
        <taxon>Peloderinae</taxon>
        <taxon>Caenorhabditis</taxon>
    </lineage>
</organism>
<dbReference type="InterPro" id="IPR009545">
    <property type="entry name" value="Claudin-like"/>
</dbReference>
<dbReference type="eggNOG" id="ENOG502TIYW">
    <property type="taxonomic scope" value="Eukaryota"/>
</dbReference>
<feature type="transmembrane region" description="Helical" evidence="1">
    <location>
        <begin position="126"/>
        <end position="150"/>
    </location>
</feature>
<dbReference type="Proteomes" id="UP000095282">
    <property type="component" value="Unplaced"/>
</dbReference>
<evidence type="ECO:0000313" key="2">
    <source>
        <dbReference type="Proteomes" id="UP000095282"/>
    </source>
</evidence>
<dbReference type="PANTHER" id="PTHR34151:SF1">
    <property type="entry name" value="CASP-LIKE PROTEIN-RELATED"/>
    <property type="match status" value="1"/>
</dbReference>
<feature type="transmembrane region" description="Helical" evidence="1">
    <location>
        <begin position="50"/>
        <end position="73"/>
    </location>
</feature>